<evidence type="ECO:0000313" key="2">
    <source>
        <dbReference type="Proteomes" id="UP000324800"/>
    </source>
</evidence>
<dbReference type="Proteomes" id="UP000324800">
    <property type="component" value="Unassembled WGS sequence"/>
</dbReference>
<dbReference type="EMBL" id="SNRW01013732">
    <property type="protein sequence ID" value="KAA6372276.1"/>
    <property type="molecule type" value="Genomic_DNA"/>
</dbReference>
<reference evidence="1 2" key="1">
    <citation type="submission" date="2019-03" db="EMBL/GenBank/DDBJ databases">
        <title>Single cell metagenomics reveals metabolic interactions within the superorganism composed of flagellate Streblomastix strix and complex community of Bacteroidetes bacteria on its surface.</title>
        <authorList>
            <person name="Treitli S.C."/>
            <person name="Kolisko M."/>
            <person name="Husnik F."/>
            <person name="Keeling P."/>
            <person name="Hampl V."/>
        </authorList>
    </citation>
    <scope>NUCLEOTIDE SEQUENCE [LARGE SCALE GENOMIC DNA]</scope>
    <source>
        <strain evidence="1">ST1C</strain>
    </source>
</reference>
<sequence length="192" mass="21245">MKMKSASLYTKDKTGIITITNSSYSIITTVGSDSPITQVMRTTNPLLYKDAVDFDGGTIFIEEAEQFTLTLSNITNNQGWRTGGINIRKLAVPKIIINGCLFDRNVAKQNLVITDIFSKMQIGNDIILDHKYLRDDIATGITNTQSTSKTPLIGSYNQQYQYGVFDYLITTQAAAEYIYVSIQGDDTNGDGL</sequence>
<comment type="caution">
    <text evidence="1">The sequence shown here is derived from an EMBL/GenBank/DDBJ whole genome shotgun (WGS) entry which is preliminary data.</text>
</comment>
<name>A0A5J4UNH4_9EUKA</name>
<protein>
    <submittedName>
        <fullName evidence="1">Uncharacterized protein</fullName>
    </submittedName>
</protein>
<organism evidence="1 2">
    <name type="scientific">Streblomastix strix</name>
    <dbReference type="NCBI Taxonomy" id="222440"/>
    <lineage>
        <taxon>Eukaryota</taxon>
        <taxon>Metamonada</taxon>
        <taxon>Preaxostyla</taxon>
        <taxon>Oxymonadida</taxon>
        <taxon>Streblomastigidae</taxon>
        <taxon>Streblomastix</taxon>
    </lineage>
</organism>
<evidence type="ECO:0000313" key="1">
    <source>
        <dbReference type="EMBL" id="KAA6372276.1"/>
    </source>
</evidence>
<dbReference type="AlphaFoldDB" id="A0A5J4UNH4"/>
<proteinExistence type="predicted"/>
<accession>A0A5J4UNH4</accession>
<gene>
    <name evidence="1" type="ORF">EZS28_032197</name>
</gene>